<evidence type="ECO:0000313" key="3">
    <source>
        <dbReference type="Proteomes" id="UP000593565"/>
    </source>
</evidence>
<comment type="caution">
    <text evidence="2">The sequence shown here is derived from an EMBL/GenBank/DDBJ whole genome shotgun (WGS) entry which is preliminary data.</text>
</comment>
<gene>
    <name evidence="2" type="ORF">AMELA_G00050050</name>
</gene>
<keyword evidence="1" id="KW-0732">Signal</keyword>
<dbReference type="AlphaFoldDB" id="A0A7J6B5T8"/>
<sequence>MPAKRAYTFSFMFIQILLIRNVELFEYSVSHLLKSELSGPKERVIPITLYLHNHNQRFTLQSFILMISP</sequence>
<protein>
    <submittedName>
        <fullName evidence="2">Uncharacterized protein</fullName>
    </submittedName>
</protein>
<keyword evidence="3" id="KW-1185">Reference proteome</keyword>
<dbReference type="EMBL" id="JAAGNN010000004">
    <property type="protein sequence ID" value="KAF4090276.1"/>
    <property type="molecule type" value="Genomic_DNA"/>
</dbReference>
<feature type="signal peptide" evidence="1">
    <location>
        <begin position="1"/>
        <end position="24"/>
    </location>
</feature>
<name>A0A7J6B5T8_AMEME</name>
<accession>A0A7J6B5T8</accession>
<evidence type="ECO:0000313" key="2">
    <source>
        <dbReference type="EMBL" id="KAF4090276.1"/>
    </source>
</evidence>
<evidence type="ECO:0000256" key="1">
    <source>
        <dbReference type="SAM" id="SignalP"/>
    </source>
</evidence>
<dbReference type="Proteomes" id="UP000593565">
    <property type="component" value="Unassembled WGS sequence"/>
</dbReference>
<proteinExistence type="predicted"/>
<feature type="chain" id="PRO_5029635489" evidence="1">
    <location>
        <begin position="25"/>
        <end position="69"/>
    </location>
</feature>
<organism evidence="2 3">
    <name type="scientific">Ameiurus melas</name>
    <name type="common">Black bullhead</name>
    <name type="synonym">Silurus melas</name>
    <dbReference type="NCBI Taxonomy" id="219545"/>
    <lineage>
        <taxon>Eukaryota</taxon>
        <taxon>Metazoa</taxon>
        <taxon>Chordata</taxon>
        <taxon>Craniata</taxon>
        <taxon>Vertebrata</taxon>
        <taxon>Euteleostomi</taxon>
        <taxon>Actinopterygii</taxon>
        <taxon>Neopterygii</taxon>
        <taxon>Teleostei</taxon>
        <taxon>Ostariophysi</taxon>
        <taxon>Siluriformes</taxon>
        <taxon>Ictaluridae</taxon>
        <taxon>Ameiurus</taxon>
    </lineage>
</organism>
<reference evidence="2 3" key="1">
    <citation type="submission" date="2020-02" db="EMBL/GenBank/DDBJ databases">
        <title>A chromosome-scale genome assembly of the black bullhead catfish (Ameiurus melas).</title>
        <authorList>
            <person name="Wen M."/>
            <person name="Zham M."/>
            <person name="Cabau C."/>
            <person name="Klopp C."/>
            <person name="Donnadieu C."/>
            <person name="Roques C."/>
            <person name="Bouchez O."/>
            <person name="Lampietro C."/>
            <person name="Jouanno E."/>
            <person name="Herpin A."/>
            <person name="Louis A."/>
            <person name="Berthelot C."/>
            <person name="Parey E."/>
            <person name="Roest-Crollius H."/>
            <person name="Braasch I."/>
            <person name="Postlethwait J."/>
            <person name="Robinson-Rechavi M."/>
            <person name="Echchiki A."/>
            <person name="Begum T."/>
            <person name="Montfort J."/>
            <person name="Schartl M."/>
            <person name="Bobe J."/>
            <person name="Guiguen Y."/>
        </authorList>
    </citation>
    <scope>NUCLEOTIDE SEQUENCE [LARGE SCALE GENOMIC DNA]</scope>
    <source>
        <strain evidence="2">M_S1</strain>
        <tissue evidence="2">Blood</tissue>
    </source>
</reference>